<dbReference type="InterPro" id="IPR000600">
    <property type="entry name" value="ROK"/>
</dbReference>
<dbReference type="OrthoDB" id="9795247at2"/>
<keyword evidence="2" id="KW-0808">Transferase</keyword>
<dbReference type="AlphaFoldDB" id="A0A517SP32"/>
<protein>
    <submittedName>
        <fullName evidence="2">Glucokinase</fullName>
        <ecNumber evidence="2">2.7.1.2</ecNumber>
    </submittedName>
</protein>
<organism evidence="2 3">
    <name type="scientific">Stieleria bergensis</name>
    <dbReference type="NCBI Taxonomy" id="2528025"/>
    <lineage>
        <taxon>Bacteria</taxon>
        <taxon>Pseudomonadati</taxon>
        <taxon>Planctomycetota</taxon>
        <taxon>Planctomycetia</taxon>
        <taxon>Pirellulales</taxon>
        <taxon>Pirellulaceae</taxon>
        <taxon>Stieleria</taxon>
    </lineage>
</organism>
<dbReference type="EMBL" id="CP036272">
    <property type="protein sequence ID" value="QDT57877.1"/>
    <property type="molecule type" value="Genomic_DNA"/>
</dbReference>
<comment type="similarity">
    <text evidence="1">Belongs to the ROK (NagC/XylR) family.</text>
</comment>
<gene>
    <name evidence="2" type="primary">glcK_1</name>
    <name evidence="2" type="ORF">SV7mr_03620</name>
</gene>
<dbReference type="PANTHER" id="PTHR18964:SF149">
    <property type="entry name" value="BIFUNCTIONAL UDP-N-ACETYLGLUCOSAMINE 2-EPIMERASE_N-ACETYLMANNOSAMINE KINASE"/>
    <property type="match status" value="1"/>
</dbReference>
<sequence length="351" mass="36597">MGSPTDHSGPQIIQLTESEPPYYWGVDIGGTGIKLGLVDHSGQTVAYEKIATMESQGPESGVQRIGDLVTSTEETLGIVGKVPAIGLGAPGPMDLPKGLLVEPPQLPSWWGFPIVKAFQDQLQRPISFLNDANAAAYGEFWIGAGEHCDSMLLLTLGTGVGGGIIVDGELVNGVNSFGSECGHIIVDSSPHARLCIWGGGRGQLEAYASASGVVARTRQLLTDGEQSSLSGLLGGADDELTAKKVYVEAEAGDALSLRIVDETARWLGIGVTTLVHALDPGVVSLGGAMNFGGANCPIGRRFLNGIIEEFKQRTFESVFAGTEINFATLGADAGYLGLAGYARKELLAASK</sequence>
<dbReference type="SUPFAM" id="SSF53067">
    <property type="entry name" value="Actin-like ATPase domain"/>
    <property type="match status" value="1"/>
</dbReference>
<evidence type="ECO:0000313" key="3">
    <source>
        <dbReference type="Proteomes" id="UP000315003"/>
    </source>
</evidence>
<dbReference type="EC" id="2.7.1.2" evidence="2"/>
<dbReference type="PANTHER" id="PTHR18964">
    <property type="entry name" value="ROK (REPRESSOR, ORF, KINASE) FAMILY"/>
    <property type="match status" value="1"/>
</dbReference>
<reference evidence="2 3" key="1">
    <citation type="submission" date="2019-02" db="EMBL/GenBank/DDBJ databases">
        <title>Deep-cultivation of Planctomycetes and their phenomic and genomic characterization uncovers novel biology.</title>
        <authorList>
            <person name="Wiegand S."/>
            <person name="Jogler M."/>
            <person name="Boedeker C."/>
            <person name="Pinto D."/>
            <person name="Vollmers J."/>
            <person name="Rivas-Marin E."/>
            <person name="Kohn T."/>
            <person name="Peeters S.H."/>
            <person name="Heuer A."/>
            <person name="Rast P."/>
            <person name="Oberbeckmann S."/>
            <person name="Bunk B."/>
            <person name="Jeske O."/>
            <person name="Meyerdierks A."/>
            <person name="Storesund J.E."/>
            <person name="Kallscheuer N."/>
            <person name="Luecker S."/>
            <person name="Lage O.M."/>
            <person name="Pohl T."/>
            <person name="Merkel B.J."/>
            <person name="Hornburger P."/>
            <person name="Mueller R.-W."/>
            <person name="Bruemmer F."/>
            <person name="Labrenz M."/>
            <person name="Spormann A.M."/>
            <person name="Op den Camp H."/>
            <person name="Overmann J."/>
            <person name="Amann R."/>
            <person name="Jetten M.S.M."/>
            <person name="Mascher T."/>
            <person name="Medema M.H."/>
            <person name="Devos D.P."/>
            <person name="Kaster A.-K."/>
            <person name="Ovreas L."/>
            <person name="Rohde M."/>
            <person name="Galperin M.Y."/>
            <person name="Jogler C."/>
        </authorList>
    </citation>
    <scope>NUCLEOTIDE SEQUENCE [LARGE SCALE GENOMIC DNA]</scope>
    <source>
        <strain evidence="2 3">SV_7m_r</strain>
    </source>
</reference>
<keyword evidence="2" id="KW-0418">Kinase</keyword>
<evidence type="ECO:0000256" key="1">
    <source>
        <dbReference type="ARBA" id="ARBA00006479"/>
    </source>
</evidence>
<evidence type="ECO:0000313" key="2">
    <source>
        <dbReference type="EMBL" id="QDT57877.1"/>
    </source>
</evidence>
<dbReference type="InterPro" id="IPR043129">
    <property type="entry name" value="ATPase_NBD"/>
</dbReference>
<name>A0A517SP32_9BACT</name>
<accession>A0A517SP32</accession>
<keyword evidence="3" id="KW-1185">Reference proteome</keyword>
<dbReference type="Proteomes" id="UP000315003">
    <property type="component" value="Chromosome"/>
</dbReference>
<dbReference type="GO" id="GO:0004340">
    <property type="term" value="F:glucokinase activity"/>
    <property type="evidence" value="ECO:0007669"/>
    <property type="project" value="UniProtKB-EC"/>
</dbReference>
<proteinExistence type="inferred from homology"/>
<dbReference type="Gene3D" id="3.30.420.40">
    <property type="match status" value="2"/>
</dbReference>
<dbReference type="Pfam" id="PF00480">
    <property type="entry name" value="ROK"/>
    <property type="match status" value="1"/>
</dbReference>